<dbReference type="Gene3D" id="3.60.21.10">
    <property type="match status" value="1"/>
</dbReference>
<protein>
    <submittedName>
        <fullName evidence="3">Metallo-dependent phosphatase</fullName>
    </submittedName>
</protein>
<gene>
    <name evidence="3" type="ORF">P280DRAFT_434346</name>
</gene>
<proteinExistence type="predicted"/>
<feature type="region of interest" description="Disordered" evidence="1">
    <location>
        <begin position="124"/>
        <end position="152"/>
    </location>
</feature>
<sequence length="274" mass="29978">MPLSPTNLFHPTPPTPIQRFLHNPILFLATYIYTHQPPAHRPPPPDPSGPAPIKVVCISDTHNTTPPIPPGDILIHAGDLTHDGAGADLSAQLSWLRSQPHAHKIVIAGNHDLLLDAAWASKASSTKRRVEEEEELSNDDNNDTTSNTPPVPALDWTELTYLAHNSTTITIQNREIKIFGSPYTPKYGTWAFQYPPPSAREIWHHAIPPDTDIVVTHGPMKGHLDTSGASAAGCADLGREIGRVRPRLAVCGHIHAGRGREEVWWDAVQDAYDG</sequence>
<dbReference type="PANTHER" id="PTHR12905">
    <property type="entry name" value="METALLOPHOSPHOESTERASE"/>
    <property type="match status" value="1"/>
</dbReference>
<dbReference type="InterPro" id="IPR029052">
    <property type="entry name" value="Metallo-depent_PP-like"/>
</dbReference>
<feature type="domain" description="Calcineurin-like phosphoesterase" evidence="2">
    <location>
        <begin position="66"/>
        <end position="256"/>
    </location>
</feature>
<dbReference type="OrthoDB" id="630188at2759"/>
<reference evidence="3" key="1">
    <citation type="journal article" date="2020" name="Stud. Mycol.">
        <title>101 Dothideomycetes genomes: a test case for predicting lifestyles and emergence of pathogens.</title>
        <authorList>
            <person name="Haridas S."/>
            <person name="Albert R."/>
            <person name="Binder M."/>
            <person name="Bloem J."/>
            <person name="Labutti K."/>
            <person name="Salamov A."/>
            <person name="Andreopoulos B."/>
            <person name="Baker S."/>
            <person name="Barry K."/>
            <person name="Bills G."/>
            <person name="Bluhm B."/>
            <person name="Cannon C."/>
            <person name="Castanera R."/>
            <person name="Culley D."/>
            <person name="Daum C."/>
            <person name="Ezra D."/>
            <person name="Gonzalez J."/>
            <person name="Henrissat B."/>
            <person name="Kuo A."/>
            <person name="Liang C."/>
            <person name="Lipzen A."/>
            <person name="Lutzoni F."/>
            <person name="Magnuson J."/>
            <person name="Mondo S."/>
            <person name="Nolan M."/>
            <person name="Ohm R."/>
            <person name="Pangilinan J."/>
            <person name="Park H.-J."/>
            <person name="Ramirez L."/>
            <person name="Alfaro M."/>
            <person name="Sun H."/>
            <person name="Tritt A."/>
            <person name="Yoshinaga Y."/>
            <person name="Zwiers L.-H."/>
            <person name="Turgeon B."/>
            <person name="Goodwin S."/>
            <person name="Spatafora J."/>
            <person name="Crous P."/>
            <person name="Grigoriev I."/>
        </authorList>
    </citation>
    <scope>NUCLEOTIDE SEQUENCE</scope>
    <source>
        <strain evidence="3">CBS 473.64</strain>
    </source>
</reference>
<dbReference type="InterPro" id="IPR004843">
    <property type="entry name" value="Calcineurin-like_PHP"/>
</dbReference>
<dbReference type="GO" id="GO:0016787">
    <property type="term" value="F:hydrolase activity"/>
    <property type="evidence" value="ECO:0007669"/>
    <property type="project" value="InterPro"/>
</dbReference>
<accession>A0A6A6RQR2</accession>
<feature type="non-terminal residue" evidence="3">
    <location>
        <position position="274"/>
    </location>
</feature>
<dbReference type="PANTHER" id="PTHR12905:SF0">
    <property type="entry name" value="CALCINEURIN-LIKE PHOSPHOESTERASE DOMAIN-CONTAINING PROTEIN"/>
    <property type="match status" value="1"/>
</dbReference>
<evidence type="ECO:0000313" key="3">
    <source>
        <dbReference type="EMBL" id="KAF2636773.1"/>
    </source>
</evidence>
<evidence type="ECO:0000313" key="4">
    <source>
        <dbReference type="Proteomes" id="UP000799753"/>
    </source>
</evidence>
<dbReference type="InterPro" id="IPR051693">
    <property type="entry name" value="UPF0046_metallophosphoest"/>
</dbReference>
<keyword evidence="4" id="KW-1185">Reference proteome</keyword>
<dbReference type="EMBL" id="MU006796">
    <property type="protein sequence ID" value="KAF2636773.1"/>
    <property type="molecule type" value="Genomic_DNA"/>
</dbReference>
<feature type="compositionally biased region" description="Acidic residues" evidence="1">
    <location>
        <begin position="132"/>
        <end position="142"/>
    </location>
</feature>
<dbReference type="CDD" id="cd07379">
    <property type="entry name" value="MPP_239FB"/>
    <property type="match status" value="1"/>
</dbReference>
<dbReference type="SUPFAM" id="SSF56300">
    <property type="entry name" value="Metallo-dependent phosphatases"/>
    <property type="match status" value="1"/>
</dbReference>
<evidence type="ECO:0000256" key="1">
    <source>
        <dbReference type="SAM" id="MobiDB-lite"/>
    </source>
</evidence>
<dbReference type="Pfam" id="PF00149">
    <property type="entry name" value="Metallophos"/>
    <property type="match status" value="1"/>
</dbReference>
<dbReference type="Proteomes" id="UP000799753">
    <property type="component" value="Unassembled WGS sequence"/>
</dbReference>
<organism evidence="3 4">
    <name type="scientific">Massarina eburnea CBS 473.64</name>
    <dbReference type="NCBI Taxonomy" id="1395130"/>
    <lineage>
        <taxon>Eukaryota</taxon>
        <taxon>Fungi</taxon>
        <taxon>Dikarya</taxon>
        <taxon>Ascomycota</taxon>
        <taxon>Pezizomycotina</taxon>
        <taxon>Dothideomycetes</taxon>
        <taxon>Pleosporomycetidae</taxon>
        <taxon>Pleosporales</taxon>
        <taxon>Massarineae</taxon>
        <taxon>Massarinaceae</taxon>
        <taxon>Massarina</taxon>
    </lineage>
</organism>
<name>A0A6A6RQR2_9PLEO</name>
<evidence type="ECO:0000259" key="2">
    <source>
        <dbReference type="Pfam" id="PF00149"/>
    </source>
</evidence>
<dbReference type="AlphaFoldDB" id="A0A6A6RQR2"/>